<keyword evidence="15" id="KW-0460">Magnesium</keyword>
<evidence type="ECO:0000256" key="9">
    <source>
        <dbReference type="ARBA" id="ARBA00022640"/>
    </source>
</evidence>
<keyword evidence="16" id="KW-0809">Transit peptide</keyword>
<dbReference type="GO" id="GO:0009423">
    <property type="term" value="P:chorismate biosynthetic process"/>
    <property type="evidence" value="ECO:0007669"/>
    <property type="project" value="UniProtKB-UniPathway"/>
</dbReference>
<organism evidence="19">
    <name type="scientific">Rhizophora mucronata</name>
    <name type="common">Asiatic mangrove</name>
    <dbReference type="NCBI Taxonomy" id="61149"/>
    <lineage>
        <taxon>Eukaryota</taxon>
        <taxon>Viridiplantae</taxon>
        <taxon>Streptophyta</taxon>
        <taxon>Embryophyta</taxon>
        <taxon>Tracheophyta</taxon>
        <taxon>Spermatophyta</taxon>
        <taxon>Magnoliopsida</taxon>
        <taxon>eudicotyledons</taxon>
        <taxon>Gunneridae</taxon>
        <taxon>Pentapetalae</taxon>
        <taxon>rosids</taxon>
        <taxon>fabids</taxon>
        <taxon>Malpighiales</taxon>
        <taxon>Rhizophoraceae</taxon>
        <taxon>Rhizophora</taxon>
    </lineage>
</organism>
<dbReference type="GO" id="GO:0009073">
    <property type="term" value="P:aromatic amino acid family biosynthetic process"/>
    <property type="evidence" value="ECO:0007669"/>
    <property type="project" value="UniProtKB-KW"/>
</dbReference>
<dbReference type="AlphaFoldDB" id="A0A2P2LY53"/>
<dbReference type="CDD" id="cd00464">
    <property type="entry name" value="SK"/>
    <property type="match status" value="1"/>
</dbReference>
<keyword evidence="10" id="KW-0808">Transferase</keyword>
<dbReference type="PANTHER" id="PTHR21087">
    <property type="entry name" value="SHIKIMATE KINASE"/>
    <property type="match status" value="1"/>
</dbReference>
<keyword evidence="12" id="KW-0547">Nucleotide-binding</keyword>
<evidence type="ECO:0000313" key="19">
    <source>
        <dbReference type="EMBL" id="MBX22907.1"/>
    </source>
</evidence>
<comment type="cofactor">
    <cofactor evidence="1">
        <name>Mg(2+)</name>
        <dbReference type="ChEBI" id="CHEBI:18420"/>
    </cofactor>
</comment>
<keyword evidence="8" id="KW-0028">Amino-acid biosynthesis</keyword>
<evidence type="ECO:0000256" key="2">
    <source>
        <dbReference type="ARBA" id="ARBA00002641"/>
    </source>
</evidence>
<accession>A0A2P2LY53</accession>
<evidence type="ECO:0000256" key="8">
    <source>
        <dbReference type="ARBA" id="ARBA00022605"/>
    </source>
</evidence>
<evidence type="ECO:0000256" key="17">
    <source>
        <dbReference type="ARBA" id="ARBA00023141"/>
    </source>
</evidence>
<dbReference type="GO" id="GO:0019632">
    <property type="term" value="P:shikimate metabolic process"/>
    <property type="evidence" value="ECO:0007669"/>
    <property type="project" value="UniProtKB-ARBA"/>
</dbReference>
<dbReference type="EC" id="2.7.1.71" evidence="6"/>
<reference evidence="19" key="1">
    <citation type="submission" date="2018-02" db="EMBL/GenBank/DDBJ databases">
        <title>Rhizophora mucronata_Transcriptome.</title>
        <authorList>
            <person name="Meera S.P."/>
            <person name="Sreeshan A."/>
            <person name="Augustine A."/>
        </authorList>
    </citation>
    <scope>NUCLEOTIDE SEQUENCE</scope>
    <source>
        <tissue evidence="19">Leaf</tissue>
    </source>
</reference>
<evidence type="ECO:0000256" key="18">
    <source>
        <dbReference type="ARBA" id="ARBA00048567"/>
    </source>
</evidence>
<comment type="subcellular location">
    <subcellularLocation>
        <location evidence="3">Plastid</location>
        <location evidence="3">Chloroplast</location>
    </subcellularLocation>
</comment>
<dbReference type="InterPro" id="IPR027417">
    <property type="entry name" value="P-loop_NTPase"/>
</dbReference>
<dbReference type="InterPro" id="IPR031322">
    <property type="entry name" value="Shikimate/glucono_kinase"/>
</dbReference>
<dbReference type="GO" id="GO:0005829">
    <property type="term" value="C:cytosol"/>
    <property type="evidence" value="ECO:0007669"/>
    <property type="project" value="TreeGrafter"/>
</dbReference>
<evidence type="ECO:0000256" key="5">
    <source>
        <dbReference type="ARBA" id="ARBA00006997"/>
    </source>
</evidence>
<evidence type="ECO:0000256" key="10">
    <source>
        <dbReference type="ARBA" id="ARBA00022679"/>
    </source>
</evidence>
<dbReference type="GO" id="GO:0008652">
    <property type="term" value="P:amino acid biosynthetic process"/>
    <property type="evidence" value="ECO:0007669"/>
    <property type="project" value="UniProtKB-KW"/>
</dbReference>
<dbReference type="FunFam" id="3.40.50.300:FF:000822">
    <property type="entry name" value="Shikimate kinase, chloroplastic"/>
    <property type="match status" value="1"/>
</dbReference>
<evidence type="ECO:0000256" key="11">
    <source>
        <dbReference type="ARBA" id="ARBA00022723"/>
    </source>
</evidence>
<dbReference type="InterPro" id="IPR000623">
    <property type="entry name" value="Shikimate_kinase/TSH1"/>
</dbReference>
<evidence type="ECO:0000256" key="3">
    <source>
        <dbReference type="ARBA" id="ARBA00004229"/>
    </source>
</evidence>
<keyword evidence="14" id="KW-0067">ATP-binding</keyword>
<evidence type="ECO:0000256" key="13">
    <source>
        <dbReference type="ARBA" id="ARBA00022777"/>
    </source>
</evidence>
<evidence type="ECO:0000256" key="14">
    <source>
        <dbReference type="ARBA" id="ARBA00022840"/>
    </source>
</evidence>
<dbReference type="Pfam" id="PF01202">
    <property type="entry name" value="SKI"/>
    <property type="match status" value="1"/>
</dbReference>
<evidence type="ECO:0000256" key="6">
    <source>
        <dbReference type="ARBA" id="ARBA00012154"/>
    </source>
</evidence>
<comment type="similarity">
    <text evidence="5">Belongs to the shikimate kinase family.</text>
</comment>
<dbReference type="PRINTS" id="PR01100">
    <property type="entry name" value="SHIKIMTKNASE"/>
</dbReference>
<dbReference type="SUPFAM" id="SSF52540">
    <property type="entry name" value="P-loop containing nucleoside triphosphate hydrolases"/>
    <property type="match status" value="1"/>
</dbReference>
<dbReference type="InterPro" id="IPR023000">
    <property type="entry name" value="Shikimate_kinase_CS"/>
</dbReference>
<dbReference type="HAMAP" id="MF_00109">
    <property type="entry name" value="Shikimate_kinase"/>
    <property type="match status" value="1"/>
</dbReference>
<keyword evidence="9" id="KW-0934">Plastid</keyword>
<dbReference type="UniPathway" id="UPA00053">
    <property type="reaction ID" value="UER00088"/>
</dbReference>
<comment type="function">
    <text evidence="2">Catalyzes the specific phosphorylation of the 3-hydroxyl group of shikimic acid using ATP as a cosubstrate.</text>
</comment>
<evidence type="ECO:0000256" key="12">
    <source>
        <dbReference type="ARBA" id="ARBA00022741"/>
    </source>
</evidence>
<dbReference type="Gene3D" id="3.40.50.300">
    <property type="entry name" value="P-loop containing nucleotide triphosphate hydrolases"/>
    <property type="match status" value="1"/>
</dbReference>
<dbReference type="PANTHER" id="PTHR21087:SF16">
    <property type="entry name" value="SHIKIMATE KINASE 1, CHLOROPLASTIC"/>
    <property type="match status" value="1"/>
</dbReference>
<name>A0A2P2LY53_RHIMU</name>
<keyword evidence="17" id="KW-0057">Aromatic amino acid biosynthesis</keyword>
<evidence type="ECO:0000256" key="15">
    <source>
        <dbReference type="ARBA" id="ARBA00022842"/>
    </source>
</evidence>
<keyword evidence="13" id="KW-0418">Kinase</keyword>
<keyword evidence="7" id="KW-0150">Chloroplast</keyword>
<sequence>MGILQCTDERQASPIFGLVSVIQSLLGTFCNARTSTNQPISGLCHCPPKAFQPGSILQCIHKHQPTPFLVASNSSSSVTFRMDAKAAQSMQFMSTTWVNSEKLTLKPSVSLSFAVGSKQQWRLRVTRTNRDGHGSASLAASCSSSSNNFPASTLESKSFSGFLNEDLILKSKSQDIGPCLNGRCVYLVGMMGSGKTTIGKILSQALDHSFFDSDTLVEKALNGTSVAEIFKLYGEGFFREKETDVLRKLSLMHQLVVSTGGGAVMRPINWKYMQKGVSVWLDVPLEALAQRIAAVGIDSRPLLHHDAGDAYMKAFKRLSTLFEERGEAYAQANARVSLENIAAKIGHSDVFSITPAQIAIEALEQIGNFLNEEQGVL</sequence>
<proteinExistence type="inferred from homology"/>
<comment type="catalytic activity">
    <reaction evidence="18">
        <text>shikimate + ATP = 3-phosphoshikimate + ADP + H(+)</text>
        <dbReference type="Rhea" id="RHEA:13121"/>
        <dbReference type="ChEBI" id="CHEBI:15378"/>
        <dbReference type="ChEBI" id="CHEBI:30616"/>
        <dbReference type="ChEBI" id="CHEBI:36208"/>
        <dbReference type="ChEBI" id="CHEBI:145989"/>
        <dbReference type="ChEBI" id="CHEBI:456216"/>
        <dbReference type="EC" id="2.7.1.71"/>
    </reaction>
</comment>
<evidence type="ECO:0000256" key="4">
    <source>
        <dbReference type="ARBA" id="ARBA00004842"/>
    </source>
</evidence>
<dbReference type="PROSITE" id="PS01128">
    <property type="entry name" value="SHIKIMATE_KINASE"/>
    <property type="match status" value="1"/>
</dbReference>
<dbReference type="GO" id="GO:0005524">
    <property type="term" value="F:ATP binding"/>
    <property type="evidence" value="ECO:0007669"/>
    <property type="project" value="UniProtKB-KW"/>
</dbReference>
<dbReference type="EMBL" id="GGEC01042423">
    <property type="protein sequence ID" value="MBX22907.1"/>
    <property type="molecule type" value="Transcribed_RNA"/>
</dbReference>
<protein>
    <recommendedName>
        <fullName evidence="6">shikimate kinase</fullName>
        <ecNumber evidence="6">2.7.1.71</ecNumber>
    </recommendedName>
</protein>
<evidence type="ECO:0000256" key="16">
    <source>
        <dbReference type="ARBA" id="ARBA00022946"/>
    </source>
</evidence>
<comment type="pathway">
    <text evidence="4">Metabolic intermediate biosynthesis; chorismate biosynthesis; chorismate from D-erythrose 4-phosphate and phosphoenolpyruvate: step 5/7.</text>
</comment>
<evidence type="ECO:0000256" key="7">
    <source>
        <dbReference type="ARBA" id="ARBA00022528"/>
    </source>
</evidence>
<keyword evidence="11" id="KW-0479">Metal-binding</keyword>
<dbReference type="GO" id="GO:0009507">
    <property type="term" value="C:chloroplast"/>
    <property type="evidence" value="ECO:0007669"/>
    <property type="project" value="UniProtKB-SubCell"/>
</dbReference>
<dbReference type="GO" id="GO:0004765">
    <property type="term" value="F:shikimate kinase activity"/>
    <property type="evidence" value="ECO:0007669"/>
    <property type="project" value="UniProtKB-EC"/>
</dbReference>
<evidence type="ECO:0000256" key="1">
    <source>
        <dbReference type="ARBA" id="ARBA00001946"/>
    </source>
</evidence>
<dbReference type="GO" id="GO:0046872">
    <property type="term" value="F:metal ion binding"/>
    <property type="evidence" value="ECO:0007669"/>
    <property type="project" value="UniProtKB-KW"/>
</dbReference>